<organism evidence="2">
    <name type="scientific">freshwater metagenome</name>
    <dbReference type="NCBI Taxonomy" id="449393"/>
    <lineage>
        <taxon>unclassified sequences</taxon>
        <taxon>metagenomes</taxon>
        <taxon>ecological metagenomes</taxon>
    </lineage>
</organism>
<evidence type="ECO:0000313" key="2">
    <source>
        <dbReference type="EMBL" id="CAB4635897.1"/>
    </source>
</evidence>
<evidence type="ECO:0000313" key="1">
    <source>
        <dbReference type="EMBL" id="CAB4632778.1"/>
    </source>
</evidence>
<dbReference type="Pfam" id="PF13740">
    <property type="entry name" value="ACT_6"/>
    <property type="match status" value="1"/>
</dbReference>
<evidence type="ECO:0000313" key="4">
    <source>
        <dbReference type="EMBL" id="CAB4644304.1"/>
    </source>
</evidence>
<dbReference type="AlphaFoldDB" id="A0A6J6JFH1"/>
<name>A0A6J6JFH1_9ZZZZ</name>
<reference evidence="2" key="1">
    <citation type="submission" date="2020-05" db="EMBL/GenBank/DDBJ databases">
        <authorList>
            <person name="Chiriac C."/>
            <person name="Salcher M."/>
            <person name="Ghai R."/>
            <person name="Kavagutti S V."/>
        </authorList>
    </citation>
    <scope>NUCLEOTIDE SEQUENCE</scope>
</reference>
<dbReference type="EMBL" id="CAEZVW010000003">
    <property type="protein sequence ID" value="CAB4635897.1"/>
    <property type="molecule type" value="Genomic_DNA"/>
</dbReference>
<dbReference type="EMBL" id="CAEZVP010000067">
    <property type="protein sequence ID" value="CAB4632778.1"/>
    <property type="molecule type" value="Genomic_DNA"/>
</dbReference>
<accession>A0A6J6JFH1</accession>
<dbReference type="Gene3D" id="3.30.70.260">
    <property type="match status" value="1"/>
</dbReference>
<dbReference type="SUPFAM" id="SSF55021">
    <property type="entry name" value="ACT-like"/>
    <property type="match status" value="1"/>
</dbReference>
<proteinExistence type="predicted"/>
<dbReference type="InterPro" id="IPR045865">
    <property type="entry name" value="ACT-like_dom_sf"/>
</dbReference>
<dbReference type="EMBL" id="CAEZWK010000001">
    <property type="protein sequence ID" value="CAB4644304.1"/>
    <property type="molecule type" value="Genomic_DNA"/>
</dbReference>
<protein>
    <submittedName>
        <fullName evidence="2">Unannotated protein</fullName>
    </submittedName>
</protein>
<sequence>MPEARLFRDKLRFLMNDLAEKSPVFAGLILLTGQDSPGAARGLFSSLSEFAIQVYDVEQIVINNRLILTLLITLNPAHQSAIETDLNLFAENSGFDIATIFSEQSKLPAPKECIGIEVSAEKMNPMLLMTVTKGIEDLKANIESITRLNQEKVGLLFKISGADLHTATEAMNELQFENAPDIRVFSL</sequence>
<dbReference type="EMBL" id="CAEZWF010000001">
    <property type="protein sequence ID" value="CAB4643219.1"/>
    <property type="molecule type" value="Genomic_DNA"/>
</dbReference>
<evidence type="ECO:0000313" key="3">
    <source>
        <dbReference type="EMBL" id="CAB4643219.1"/>
    </source>
</evidence>
<gene>
    <name evidence="1" type="ORF">UFOPK2046_00471</name>
    <name evidence="2" type="ORF">UFOPK2157_00200</name>
    <name evidence="3" type="ORF">UFOPK2228_00058</name>
    <name evidence="4" type="ORF">UFOPK2245_00053</name>
</gene>